<feature type="domain" description="ATPase dynein-related AAA" evidence="1">
    <location>
        <begin position="406"/>
        <end position="505"/>
    </location>
</feature>
<reference evidence="2 3" key="1">
    <citation type="journal article" date="2014" name="Genome Announc.">
        <title>The Complete Genome Sequence of Pseudomonas putida NBRC 14164T Confirms High Intraspecies Variation.</title>
        <authorList>
            <person name="Ohji S."/>
            <person name="Yamazoe A."/>
            <person name="Hosoyama A."/>
            <person name="Tsuchikane K."/>
            <person name="Ezaki T."/>
            <person name="Fujita N."/>
        </authorList>
    </citation>
    <scope>NUCLEOTIDE SEQUENCE [LARGE SCALE GENOMIC DNA]</scope>
    <source>
        <strain evidence="2 3">NBRC 14164</strain>
    </source>
</reference>
<dbReference type="PANTHER" id="PTHR37291">
    <property type="entry name" value="5-METHYLCYTOSINE-SPECIFIC RESTRICTION ENZYME B"/>
    <property type="match status" value="1"/>
</dbReference>
<organism evidence="2 3">
    <name type="scientific">Pseudomonas putida NBRC 14164</name>
    <dbReference type="NCBI Taxonomy" id="1211579"/>
    <lineage>
        <taxon>Bacteria</taxon>
        <taxon>Pseudomonadati</taxon>
        <taxon>Pseudomonadota</taxon>
        <taxon>Gammaproteobacteria</taxon>
        <taxon>Pseudomonadales</taxon>
        <taxon>Pseudomonadaceae</taxon>
        <taxon>Pseudomonas</taxon>
    </lineage>
</organism>
<protein>
    <recommendedName>
        <fullName evidence="1">ATPase dynein-related AAA domain-containing protein</fullName>
    </recommendedName>
</protein>
<dbReference type="EMBL" id="AP013070">
    <property type="protein sequence ID" value="BAN53777.1"/>
    <property type="molecule type" value="Genomic_DNA"/>
</dbReference>
<evidence type="ECO:0000313" key="2">
    <source>
        <dbReference type="EMBL" id="BAN53777.1"/>
    </source>
</evidence>
<proteinExistence type="predicted"/>
<evidence type="ECO:0000313" key="3">
    <source>
        <dbReference type="Proteomes" id="UP000016702"/>
    </source>
</evidence>
<name>A0ABN5UJU9_PSEPU</name>
<dbReference type="SUPFAM" id="SSF52540">
    <property type="entry name" value="P-loop containing nucleoside triphosphate hydrolases"/>
    <property type="match status" value="1"/>
</dbReference>
<dbReference type="RefSeq" id="WP_016499019.1">
    <property type="nucleotide sequence ID" value="NC_021505.1"/>
</dbReference>
<dbReference type="InterPro" id="IPR011704">
    <property type="entry name" value="ATPase_dyneun-rel_AAA"/>
</dbReference>
<dbReference type="Gene3D" id="3.40.50.300">
    <property type="entry name" value="P-loop containing nucleotide triphosphate hydrolases"/>
    <property type="match status" value="1"/>
</dbReference>
<sequence>MGPRAKTVTPDVWLHTWRTLGSNFISYGSSGSGAFALKERGVALNQVLFGPPGTGKTYATIDLALEILDPETLREHQKNRAVLKRRFDELVQQDRVRFVTFHQSFSYEDFVEGLRATTDESTQQLRYEVVDGVFKSMCEAAAAKVTHQAQAPSDLKGRRVWKMSLGNTLGDDSHVYDECLQGEYVLLGYGEDIDFTGCTSRQEVQQRFASAGIIPANPTNDYRITSVTAFVTRMKMGDLIVVSDGNFKFRAIAEITGDYQFKPHAEFDTGYSQMRSVKWLREYSPSLPHTELLNGQFSQMTLYEMSSSTLDREKLAGLLGTASNAGEFALQVDQRFGNYVVRKVGSEQIEFDKPSGGSLPLPLSIIRQLLSYVRDGRITVEDIRQKRVFERVAESDLEKYLVNGYQNLFAAVVERLLEPTGGPRVNDARVLIIDEINRGNMSRIFGELITLIEPSKRAGADEALSVVLPYSKKSFSVPNNLFLIGTMNTVDRSLAGLDIALRRRFTFREMPPKPELLDNVLIENQLHIGQLLRVMNQRIEALLDRDHRLGHAYFIPLQNDASLSRLEEIFRNQVFPLLQEYFFEDWQRIAWVLNDHRKSPCDQFVRKLPSQVEELFGSDVGAGLEEFSWEVNEEAFQRLEAFLRILDIQIPASLEVVKREASSGDFVLRELNSGSIEVLHQGRPQQPTHPALRELANQIGMSIQGETGHRLNTRTLGRNLLSHLQNQES</sequence>
<keyword evidence="3" id="KW-1185">Reference proteome</keyword>
<dbReference type="GeneID" id="45523452"/>
<dbReference type="InterPro" id="IPR027417">
    <property type="entry name" value="P-loop_NTPase"/>
</dbReference>
<dbReference type="PANTHER" id="PTHR37291:SF1">
    <property type="entry name" value="TYPE IV METHYL-DIRECTED RESTRICTION ENZYME ECOKMCRB SUBUNIT"/>
    <property type="match status" value="1"/>
</dbReference>
<dbReference type="Proteomes" id="UP000016702">
    <property type="component" value="Chromosome"/>
</dbReference>
<dbReference type="InterPro" id="IPR052934">
    <property type="entry name" value="Methyl-DNA_Rec/Restrict_Enz"/>
</dbReference>
<evidence type="ECO:0000259" key="1">
    <source>
        <dbReference type="Pfam" id="PF07728"/>
    </source>
</evidence>
<gene>
    <name evidence="2" type="ORF">PP4_19240</name>
</gene>
<accession>A0ABN5UJU9</accession>
<dbReference type="Pfam" id="PF07728">
    <property type="entry name" value="AAA_5"/>
    <property type="match status" value="1"/>
</dbReference>